<protein>
    <submittedName>
        <fullName evidence="2">(rape) hypothetical protein</fullName>
    </submittedName>
</protein>
<feature type="chain" id="PRO_5032935163" evidence="1">
    <location>
        <begin position="19"/>
        <end position="127"/>
    </location>
</feature>
<dbReference type="Proteomes" id="UP001295469">
    <property type="component" value="Chromosome A01"/>
</dbReference>
<accession>A0A816XWD4</accession>
<dbReference type="AlphaFoldDB" id="A0A816XWD4"/>
<sequence length="127" mass="14463">MCMCLLASFRMCLFSAEALRVHRSITQHHGSPPLKRFWEDINMKRGELMGIDMIFVDAKSSLMLATVNFNRLPTLRRRLKAGALFTNSGFVMTRCNQNSRLTDSSLTIRFSDSTTFDELTEPVSPIL</sequence>
<organism evidence="2">
    <name type="scientific">Brassica napus</name>
    <name type="common">Rape</name>
    <dbReference type="NCBI Taxonomy" id="3708"/>
    <lineage>
        <taxon>Eukaryota</taxon>
        <taxon>Viridiplantae</taxon>
        <taxon>Streptophyta</taxon>
        <taxon>Embryophyta</taxon>
        <taxon>Tracheophyta</taxon>
        <taxon>Spermatophyta</taxon>
        <taxon>Magnoliopsida</taxon>
        <taxon>eudicotyledons</taxon>
        <taxon>Gunneridae</taxon>
        <taxon>Pentapetalae</taxon>
        <taxon>rosids</taxon>
        <taxon>malvids</taxon>
        <taxon>Brassicales</taxon>
        <taxon>Brassicaceae</taxon>
        <taxon>Brassiceae</taxon>
        <taxon>Brassica</taxon>
    </lineage>
</organism>
<evidence type="ECO:0000313" key="2">
    <source>
        <dbReference type="EMBL" id="CAF2151925.1"/>
    </source>
</evidence>
<evidence type="ECO:0000256" key="1">
    <source>
        <dbReference type="SAM" id="SignalP"/>
    </source>
</evidence>
<dbReference type="EMBL" id="HG994355">
    <property type="protein sequence ID" value="CAF2151925.1"/>
    <property type="molecule type" value="Genomic_DNA"/>
</dbReference>
<feature type="signal peptide" evidence="1">
    <location>
        <begin position="1"/>
        <end position="18"/>
    </location>
</feature>
<name>A0A816XWD4_BRANA</name>
<reference evidence="2" key="1">
    <citation type="submission" date="2021-01" db="EMBL/GenBank/DDBJ databases">
        <authorList>
            <consortium name="Genoscope - CEA"/>
            <person name="William W."/>
        </authorList>
    </citation>
    <scope>NUCLEOTIDE SEQUENCE</scope>
</reference>
<gene>
    <name evidence="2" type="ORF">DARMORV10_A01P25830.1</name>
</gene>
<dbReference type="SMR" id="A0A816XWD4"/>
<proteinExistence type="predicted"/>
<keyword evidence="1" id="KW-0732">Signal</keyword>